<accession>A0A7V3YET5</accession>
<evidence type="ECO:0000313" key="1">
    <source>
        <dbReference type="EMBL" id="HGI29779.1"/>
    </source>
</evidence>
<protein>
    <submittedName>
        <fullName evidence="1">Uncharacterized protein</fullName>
    </submittedName>
</protein>
<comment type="caution">
    <text evidence="1">The sequence shown here is derived from an EMBL/GenBank/DDBJ whole genome shotgun (WGS) entry which is preliminary data.</text>
</comment>
<dbReference type="EMBL" id="DTFV01000006">
    <property type="protein sequence ID" value="HGI29779.1"/>
    <property type="molecule type" value="Genomic_DNA"/>
</dbReference>
<sequence length="82" mass="9208">MKGWQMKDLKDLAARAGGRVLVCGSVGEAFEKARDLAEKVRLYRVKGEESYFVALPDRGEENAQILKEMNEKTALEFEEVTG</sequence>
<organism evidence="1">
    <name type="scientific">Candidatus Caldatribacterium californiense</name>
    <dbReference type="NCBI Taxonomy" id="1454726"/>
    <lineage>
        <taxon>Bacteria</taxon>
        <taxon>Pseudomonadati</taxon>
        <taxon>Atribacterota</taxon>
        <taxon>Atribacteria</taxon>
        <taxon>Atribacterales</taxon>
        <taxon>Candidatus Caldatribacteriaceae</taxon>
        <taxon>Candidatus Caldatribacterium</taxon>
    </lineage>
</organism>
<gene>
    <name evidence="1" type="ORF">ENV30_00425</name>
</gene>
<reference evidence="1" key="1">
    <citation type="journal article" date="2020" name="mSystems">
        <title>Genome- and Community-Level Interaction Insights into Carbon Utilization and Element Cycling Functions of Hydrothermarchaeota in Hydrothermal Sediment.</title>
        <authorList>
            <person name="Zhou Z."/>
            <person name="Liu Y."/>
            <person name="Xu W."/>
            <person name="Pan J."/>
            <person name="Luo Z.H."/>
            <person name="Li M."/>
        </authorList>
    </citation>
    <scope>NUCLEOTIDE SEQUENCE [LARGE SCALE GENOMIC DNA]</scope>
    <source>
        <strain evidence="1">SpSt-747</strain>
    </source>
</reference>
<dbReference type="AlphaFoldDB" id="A0A7V3YET5"/>
<proteinExistence type="predicted"/>
<name>A0A7V3YET5_9BACT</name>